<dbReference type="GO" id="GO:0007010">
    <property type="term" value="P:cytoskeleton organization"/>
    <property type="evidence" value="ECO:0007669"/>
    <property type="project" value="TreeGrafter"/>
</dbReference>
<dbReference type="GO" id="GO:0006357">
    <property type="term" value="P:regulation of transcription by RNA polymerase II"/>
    <property type="evidence" value="ECO:0007669"/>
    <property type="project" value="TreeGrafter"/>
</dbReference>
<dbReference type="Proteomes" id="UP001190700">
    <property type="component" value="Unassembled WGS sequence"/>
</dbReference>
<keyword evidence="5" id="KW-1185">Reference proteome</keyword>
<reference evidence="4 5" key="1">
    <citation type="journal article" date="2015" name="Genome Biol. Evol.">
        <title>Comparative Genomics of a Bacterivorous Green Alga Reveals Evolutionary Causalities and Consequences of Phago-Mixotrophic Mode of Nutrition.</title>
        <authorList>
            <person name="Burns J.A."/>
            <person name="Paasch A."/>
            <person name="Narechania A."/>
            <person name="Kim E."/>
        </authorList>
    </citation>
    <scope>NUCLEOTIDE SEQUENCE [LARGE SCALE GENOMIC DNA]</scope>
    <source>
        <strain evidence="4 5">PLY_AMNH</strain>
    </source>
</reference>
<dbReference type="PANTHER" id="PTHR16266">
    <property type="entry name" value="WD REPEAT DOMAIN 9"/>
    <property type="match status" value="1"/>
</dbReference>
<dbReference type="Pfam" id="PF00439">
    <property type="entry name" value="Bromodomain"/>
    <property type="match status" value="1"/>
</dbReference>
<dbReference type="SMART" id="SM00297">
    <property type="entry name" value="BROMO"/>
    <property type="match status" value="1"/>
</dbReference>
<accession>A0AAE0FTU5</accession>
<feature type="domain" description="Bromo" evidence="3">
    <location>
        <begin position="105"/>
        <end position="155"/>
    </location>
</feature>
<gene>
    <name evidence="4" type="ORF">CYMTET_25392</name>
</gene>
<dbReference type="InterPro" id="IPR052060">
    <property type="entry name" value="Bromo_WD_repeat"/>
</dbReference>
<organism evidence="4 5">
    <name type="scientific">Cymbomonas tetramitiformis</name>
    <dbReference type="NCBI Taxonomy" id="36881"/>
    <lineage>
        <taxon>Eukaryota</taxon>
        <taxon>Viridiplantae</taxon>
        <taxon>Chlorophyta</taxon>
        <taxon>Pyramimonadophyceae</taxon>
        <taxon>Pyramimonadales</taxon>
        <taxon>Pyramimonadaceae</taxon>
        <taxon>Cymbomonas</taxon>
    </lineage>
</organism>
<comment type="caution">
    <text evidence="4">The sequence shown here is derived from an EMBL/GenBank/DDBJ whole genome shotgun (WGS) entry which is preliminary data.</text>
</comment>
<dbReference type="GO" id="GO:0005634">
    <property type="term" value="C:nucleus"/>
    <property type="evidence" value="ECO:0007669"/>
    <property type="project" value="TreeGrafter"/>
</dbReference>
<dbReference type="PANTHER" id="PTHR16266:SF17">
    <property type="entry name" value="BRWD3"/>
    <property type="match status" value="1"/>
</dbReference>
<dbReference type="EMBL" id="LGRX02013556">
    <property type="protein sequence ID" value="KAK3265957.1"/>
    <property type="molecule type" value="Genomic_DNA"/>
</dbReference>
<keyword evidence="1 2" id="KW-0103">Bromodomain</keyword>
<dbReference type="PROSITE" id="PS50014">
    <property type="entry name" value="BROMODOMAIN_2"/>
    <property type="match status" value="1"/>
</dbReference>
<evidence type="ECO:0000313" key="4">
    <source>
        <dbReference type="EMBL" id="KAK3265957.1"/>
    </source>
</evidence>
<dbReference type="InterPro" id="IPR036427">
    <property type="entry name" value="Bromodomain-like_sf"/>
</dbReference>
<dbReference type="AlphaFoldDB" id="A0AAE0FTU5"/>
<evidence type="ECO:0000313" key="5">
    <source>
        <dbReference type="Proteomes" id="UP001190700"/>
    </source>
</evidence>
<evidence type="ECO:0000259" key="3">
    <source>
        <dbReference type="PROSITE" id="PS50014"/>
    </source>
</evidence>
<dbReference type="Gene3D" id="1.20.920.10">
    <property type="entry name" value="Bromodomain-like"/>
    <property type="match status" value="1"/>
</dbReference>
<dbReference type="SUPFAM" id="SSF47370">
    <property type="entry name" value="Bromodomain"/>
    <property type="match status" value="1"/>
</dbReference>
<evidence type="ECO:0000256" key="1">
    <source>
        <dbReference type="ARBA" id="ARBA00023117"/>
    </source>
</evidence>
<dbReference type="GO" id="GO:0008360">
    <property type="term" value="P:regulation of cell shape"/>
    <property type="evidence" value="ECO:0007669"/>
    <property type="project" value="TreeGrafter"/>
</dbReference>
<protein>
    <recommendedName>
        <fullName evidence="3">Bromo domain-containing protein</fullName>
    </recommendedName>
</protein>
<sequence>MAPEQFERGSRRGVVHRCAGGGRFVQIGEGPAGEVQGFDEEYKLGFWELFPLGTDLEDLIREEEPQPAPGPLQRLAARLDEVLRRREYRDFVQTPEANLHHEGWYVLEVALPIGLNVVKQRLENRYYRTLHAAKYDIELIASNAQTFNGEEPLTQVAAALRDELLEALPDTALEDLGAWEPAGFAHLAQLPQLPASAPTYLSPERGRRHGRR</sequence>
<evidence type="ECO:0000256" key="2">
    <source>
        <dbReference type="PROSITE-ProRule" id="PRU00035"/>
    </source>
</evidence>
<proteinExistence type="predicted"/>
<name>A0AAE0FTU5_9CHLO</name>
<dbReference type="InterPro" id="IPR001487">
    <property type="entry name" value="Bromodomain"/>
</dbReference>